<keyword evidence="3" id="KW-0645">Protease</keyword>
<reference evidence="9" key="1">
    <citation type="journal article" date="2021" name="PeerJ">
        <title>Extensive microbial diversity within the chicken gut microbiome revealed by metagenomics and culture.</title>
        <authorList>
            <person name="Gilroy R."/>
            <person name="Ravi A."/>
            <person name="Getino M."/>
            <person name="Pursley I."/>
            <person name="Horton D.L."/>
            <person name="Alikhan N.F."/>
            <person name="Baker D."/>
            <person name="Gharbi K."/>
            <person name="Hall N."/>
            <person name="Watson M."/>
            <person name="Adriaenssens E.M."/>
            <person name="Foster-Nyarko E."/>
            <person name="Jarju S."/>
            <person name="Secka A."/>
            <person name="Antonio M."/>
            <person name="Oren A."/>
            <person name="Chaudhuri R.R."/>
            <person name="La Ragione R."/>
            <person name="Hildebrand F."/>
            <person name="Pallen M.J."/>
        </authorList>
    </citation>
    <scope>NUCLEOTIDE SEQUENCE</scope>
    <source>
        <strain evidence="9">1719</strain>
    </source>
</reference>
<name>A0A9D1W8N8_9SPHI</name>
<reference evidence="9" key="2">
    <citation type="submission" date="2021-04" db="EMBL/GenBank/DDBJ databases">
        <authorList>
            <person name="Gilroy R."/>
        </authorList>
    </citation>
    <scope>NUCLEOTIDE SEQUENCE</scope>
    <source>
        <strain evidence="9">1719</strain>
    </source>
</reference>
<dbReference type="GO" id="GO:0006508">
    <property type="term" value="P:proteolysis"/>
    <property type="evidence" value="ECO:0007669"/>
    <property type="project" value="UniProtKB-KW"/>
</dbReference>
<keyword evidence="6" id="KW-0482">Metalloprotease</keyword>
<sequence>MRFYFHLILLFTLSSIFSGASAQNQVPDPKSHFGFNIGDNYHLANYTQTEAYFKKVAQASDRVMLQSIGKTEEGREQYMLIVSTPENLSKIDQYNDISKQLALGEISDSQARELSKEGKAVVWIDGGLHSTETVATHQLIQTLYELTSRNDDENMNILENTIILLVHANPDGHELMGDWYMRESEPTKREMTRLPEMYQKYAGHDNNRDFFMFNLAETKNMGKVLFVDWIPQIVYNHHQRAPQGAVVVGPPYRDPFNYVYDPILVTSLDAVGAAMHTRLNVEDKPGYGQRGASRFSTWWNGGLRTSVYFHNQIGILTEIIGGPNPSTTPLIYDRILPSGHAPNPVHPQEWTFQKSIDYSVSLNYAVLNHAANTKQNLLYNAYKMGANAVAKGAEPTLSINPSQIEYIKEISKIDTTGIIPTKWYEELKKDKNRYDPVAYVIPADQEDFGTATKFANRLIQSGIQIQKANSDFQLQGKNYPTGSYLVSLSQAFRAHILDMFEPQHHPNDFEYPGGPPIPPYDASGWTLAFTMGIEFDRVTDKLPSNLPMATLERGQLIPLQGQATTDGRYIQLTPSVNDNFKAVNLLLNKNIKVQKDDQGNFYVKRSKNVDETLSELASTISLKTQPASSLPKGAQTIKPKRIAVWDNYGGTMKSGWMRFVLEDFNFDYSVIYSSEIDQGDLIKNYDLIIFAGTGIPAKLVKKKTNNNLGNIPEKYHNRVGNFSSDHSLPSLEQFIRDGGKVVLLAGSTSLAKHLGIPQKNPLTKNVNGKNIALKNTEYYIPGSVMNTKVNRSTPQTNGLNDYLSVYFDKSPVFTFSNEAIKEYNITPLLSFDSPNPMRSGWALGASHLENTIVTYTATLGNGSLFVSGIEPSFRAQTHGAYKLLFNQLY</sequence>
<evidence type="ECO:0000313" key="9">
    <source>
        <dbReference type="EMBL" id="HIX54665.1"/>
    </source>
</evidence>
<dbReference type="CDD" id="cd06240">
    <property type="entry name" value="M14-like"/>
    <property type="match status" value="1"/>
</dbReference>
<evidence type="ECO:0000256" key="1">
    <source>
        <dbReference type="ARBA" id="ARBA00001947"/>
    </source>
</evidence>
<dbReference type="GO" id="GO:0004181">
    <property type="term" value="F:metallocarboxypeptidase activity"/>
    <property type="evidence" value="ECO:0007669"/>
    <property type="project" value="InterPro"/>
</dbReference>
<dbReference type="SUPFAM" id="SSF53187">
    <property type="entry name" value="Zn-dependent exopeptidases"/>
    <property type="match status" value="1"/>
</dbReference>
<dbReference type="PANTHER" id="PTHR11705:SF143">
    <property type="entry name" value="SLL0236 PROTEIN"/>
    <property type="match status" value="1"/>
</dbReference>
<keyword evidence="7" id="KW-0732">Signal</keyword>
<dbReference type="EMBL" id="DXEZ01000179">
    <property type="protein sequence ID" value="HIX54665.1"/>
    <property type="molecule type" value="Genomic_DNA"/>
</dbReference>
<comment type="similarity">
    <text evidence="2">Belongs to the peptidase M14 family.</text>
</comment>
<dbReference type="Pfam" id="PF00246">
    <property type="entry name" value="Peptidase_M14"/>
    <property type="match status" value="1"/>
</dbReference>
<keyword evidence="4" id="KW-0378">Hydrolase</keyword>
<dbReference type="SMART" id="SM00631">
    <property type="entry name" value="Zn_pept"/>
    <property type="match status" value="1"/>
</dbReference>
<dbReference type="GO" id="GO:0008270">
    <property type="term" value="F:zinc ion binding"/>
    <property type="evidence" value="ECO:0007669"/>
    <property type="project" value="InterPro"/>
</dbReference>
<evidence type="ECO:0000256" key="6">
    <source>
        <dbReference type="ARBA" id="ARBA00023049"/>
    </source>
</evidence>
<dbReference type="Proteomes" id="UP000824156">
    <property type="component" value="Unassembled WGS sequence"/>
</dbReference>
<dbReference type="InterPro" id="IPR000834">
    <property type="entry name" value="Peptidase_M14"/>
</dbReference>
<protein>
    <submittedName>
        <fullName evidence="9">Peptidase</fullName>
    </submittedName>
</protein>
<keyword evidence="5" id="KW-0862">Zinc</keyword>
<dbReference type="SUPFAM" id="SSF52317">
    <property type="entry name" value="Class I glutamine amidotransferase-like"/>
    <property type="match status" value="1"/>
</dbReference>
<accession>A0A9D1W8N8</accession>
<gene>
    <name evidence="9" type="ORF">H9853_06540</name>
</gene>
<dbReference type="PANTHER" id="PTHR11705">
    <property type="entry name" value="PROTEASE FAMILY M14 CARBOXYPEPTIDASE A,B"/>
    <property type="match status" value="1"/>
</dbReference>
<evidence type="ECO:0000256" key="3">
    <source>
        <dbReference type="ARBA" id="ARBA00022670"/>
    </source>
</evidence>
<feature type="signal peptide" evidence="7">
    <location>
        <begin position="1"/>
        <end position="22"/>
    </location>
</feature>
<evidence type="ECO:0000256" key="5">
    <source>
        <dbReference type="ARBA" id="ARBA00022833"/>
    </source>
</evidence>
<feature type="chain" id="PRO_5039293577" evidence="7">
    <location>
        <begin position="23"/>
        <end position="889"/>
    </location>
</feature>
<proteinExistence type="inferred from homology"/>
<evidence type="ECO:0000256" key="7">
    <source>
        <dbReference type="SAM" id="SignalP"/>
    </source>
</evidence>
<dbReference type="Gene3D" id="3.40.630.10">
    <property type="entry name" value="Zn peptidases"/>
    <property type="match status" value="1"/>
</dbReference>
<organism evidence="9 10">
    <name type="scientific">Candidatus Sphingobacterium stercoripullorum</name>
    <dbReference type="NCBI Taxonomy" id="2838759"/>
    <lineage>
        <taxon>Bacteria</taxon>
        <taxon>Pseudomonadati</taxon>
        <taxon>Bacteroidota</taxon>
        <taxon>Sphingobacteriia</taxon>
        <taxon>Sphingobacteriales</taxon>
        <taxon>Sphingobacteriaceae</taxon>
        <taxon>Sphingobacterium</taxon>
    </lineage>
</organism>
<comment type="cofactor">
    <cofactor evidence="1">
        <name>Zn(2+)</name>
        <dbReference type="ChEBI" id="CHEBI:29105"/>
    </cofactor>
</comment>
<dbReference type="AlphaFoldDB" id="A0A9D1W8N8"/>
<evidence type="ECO:0000259" key="8">
    <source>
        <dbReference type="SMART" id="SM00631"/>
    </source>
</evidence>
<comment type="caution">
    <text evidence="9">The sequence shown here is derived from an EMBL/GenBank/DDBJ whole genome shotgun (WGS) entry which is preliminary data.</text>
</comment>
<dbReference type="InterPro" id="IPR029062">
    <property type="entry name" value="Class_I_gatase-like"/>
</dbReference>
<evidence type="ECO:0000256" key="2">
    <source>
        <dbReference type="ARBA" id="ARBA00005988"/>
    </source>
</evidence>
<dbReference type="GO" id="GO:0005615">
    <property type="term" value="C:extracellular space"/>
    <property type="evidence" value="ECO:0007669"/>
    <property type="project" value="TreeGrafter"/>
</dbReference>
<evidence type="ECO:0000256" key="4">
    <source>
        <dbReference type="ARBA" id="ARBA00022801"/>
    </source>
</evidence>
<feature type="domain" description="Peptidase M14" evidence="8">
    <location>
        <begin position="41"/>
        <end position="318"/>
    </location>
</feature>
<evidence type="ECO:0000313" key="10">
    <source>
        <dbReference type="Proteomes" id="UP000824156"/>
    </source>
</evidence>